<dbReference type="Gene3D" id="3.30.9.10">
    <property type="entry name" value="D-Amino Acid Oxidase, subunit A, domain 2"/>
    <property type="match status" value="1"/>
</dbReference>
<feature type="domain" description="FAD-binding" evidence="1">
    <location>
        <begin position="270"/>
        <end position="337"/>
    </location>
</feature>
<dbReference type="EMBL" id="JAGIOO010000001">
    <property type="protein sequence ID" value="MBP2471484.1"/>
    <property type="molecule type" value="Genomic_DNA"/>
</dbReference>
<name>A0ABS5A4H5_9PSEU</name>
<dbReference type="InterPro" id="IPR051704">
    <property type="entry name" value="FAD_aromatic-hydroxylase"/>
</dbReference>
<dbReference type="RefSeq" id="WP_086785122.1">
    <property type="nucleotide sequence ID" value="NZ_JAGIOO010000001.1"/>
</dbReference>
<dbReference type="PRINTS" id="PR00420">
    <property type="entry name" value="RNGMNOXGNASE"/>
</dbReference>
<evidence type="ECO:0000313" key="2">
    <source>
        <dbReference type="EMBL" id="MBP2471484.1"/>
    </source>
</evidence>
<dbReference type="InterPro" id="IPR002938">
    <property type="entry name" value="FAD-bd"/>
</dbReference>
<evidence type="ECO:0000259" key="1">
    <source>
        <dbReference type="Pfam" id="PF01494"/>
    </source>
</evidence>
<dbReference type="PANTHER" id="PTHR46865:SF2">
    <property type="entry name" value="MONOOXYGENASE"/>
    <property type="match status" value="1"/>
</dbReference>
<dbReference type="Pfam" id="PF01494">
    <property type="entry name" value="FAD_binding_3"/>
    <property type="match status" value="2"/>
</dbReference>
<dbReference type="SUPFAM" id="SSF51905">
    <property type="entry name" value="FAD/NAD(P)-binding domain"/>
    <property type="match status" value="1"/>
</dbReference>
<dbReference type="Proteomes" id="UP001519363">
    <property type="component" value="Unassembled WGS sequence"/>
</dbReference>
<comment type="caution">
    <text evidence="2">The sequence shown here is derived from an EMBL/GenBank/DDBJ whole genome shotgun (WGS) entry which is preliminary data.</text>
</comment>
<protein>
    <submittedName>
        <fullName evidence="2">2-polyprenyl-6-methoxyphenol hydroxylase-like FAD-dependent oxidoreductase</fullName>
    </submittedName>
</protein>
<organism evidence="2 3">
    <name type="scientific">Crossiella equi</name>
    <dbReference type="NCBI Taxonomy" id="130796"/>
    <lineage>
        <taxon>Bacteria</taxon>
        <taxon>Bacillati</taxon>
        <taxon>Actinomycetota</taxon>
        <taxon>Actinomycetes</taxon>
        <taxon>Pseudonocardiales</taxon>
        <taxon>Pseudonocardiaceae</taxon>
        <taxon>Crossiella</taxon>
    </lineage>
</organism>
<accession>A0ABS5A4H5</accession>
<feature type="domain" description="FAD-binding" evidence="1">
    <location>
        <begin position="5"/>
        <end position="163"/>
    </location>
</feature>
<proteinExistence type="predicted"/>
<dbReference type="Gene3D" id="3.50.50.60">
    <property type="entry name" value="FAD/NAD(P)-binding domain"/>
    <property type="match status" value="1"/>
</dbReference>
<keyword evidence="3" id="KW-1185">Reference proteome</keyword>
<dbReference type="PANTHER" id="PTHR46865">
    <property type="entry name" value="OXIDOREDUCTASE-RELATED"/>
    <property type="match status" value="1"/>
</dbReference>
<reference evidence="2 3" key="1">
    <citation type="submission" date="2021-03" db="EMBL/GenBank/DDBJ databases">
        <title>Sequencing the genomes of 1000 actinobacteria strains.</title>
        <authorList>
            <person name="Klenk H.-P."/>
        </authorList>
    </citation>
    <scope>NUCLEOTIDE SEQUENCE [LARGE SCALE GENOMIC DNA]</scope>
    <source>
        <strain evidence="2 3">DSM 44580</strain>
    </source>
</reference>
<gene>
    <name evidence="2" type="ORF">JOF53_000356</name>
</gene>
<dbReference type="InterPro" id="IPR036188">
    <property type="entry name" value="FAD/NAD-bd_sf"/>
</dbReference>
<sequence length="406" mass="44420">MTPRSVLISGASIAGPALAHWLHRHGFTVTVVERAPEPREGGYKIDLRGAAITVCERMGIREAIEAVDTKVEGVSFQTESGRTLGRLDANFMYGRGGQDAELWRADLSRILRGASPAADYVHGDSVTALRETPEGVHVSFERGRDRVFDLVVGADGLHSTTRALAFGPETDYLHHLGRYISIFTTRHHQDLNRWELFCTGVGATASIYRTAPTTAAKGLLMMSGEHRDFGRSTEAQQAFIRERFAGMGWHVPDLLAELPTAPDFYFDAVAQVRMPSWTTGRVALVGDAGYCASPASGQGTSLALVGAYVLAGELARHADHREAFAAYEHRMRPYVRANQELGVELAKGMVAETAWQRRLRAWSLRSLKFTPSGLSNRIAAKAHEQIHTAAHAIDLPEYAVTTRTSG</sequence>
<evidence type="ECO:0000313" key="3">
    <source>
        <dbReference type="Proteomes" id="UP001519363"/>
    </source>
</evidence>